<protein>
    <submittedName>
        <fullName evidence="2">Nuclear transport factor 2 family protein</fullName>
    </submittedName>
</protein>
<sequence length="143" mass="16328">MALTADDKVEIWELYYQYNFTVDILGDSEKMTEFFVEDCSYDHYRFPELVVGKAAIQGFMQQAIDAQAGGFKHLNDNIIITETPDGPEDATGVAYIVTIDGRDLAAPRVDRSSMYRDILRKTDDGWKFVQRKVIGDVVKEFRS</sequence>
<dbReference type="EMBL" id="VDFQ02000007">
    <property type="protein sequence ID" value="KAA1418221.1"/>
    <property type="molecule type" value="Genomic_DNA"/>
</dbReference>
<dbReference type="Pfam" id="PF13577">
    <property type="entry name" value="SnoaL_4"/>
    <property type="match status" value="1"/>
</dbReference>
<dbReference type="AlphaFoldDB" id="A0A5Q6RJN7"/>
<evidence type="ECO:0000313" key="3">
    <source>
        <dbReference type="Proteomes" id="UP000307768"/>
    </source>
</evidence>
<proteinExistence type="predicted"/>
<dbReference type="Gene3D" id="3.10.450.50">
    <property type="match status" value="1"/>
</dbReference>
<dbReference type="RefSeq" id="WP_149771510.1">
    <property type="nucleotide sequence ID" value="NZ_VDFQ02000007.1"/>
</dbReference>
<accession>A0A5Q6RJN7</accession>
<dbReference type="SUPFAM" id="SSF54427">
    <property type="entry name" value="NTF2-like"/>
    <property type="match status" value="1"/>
</dbReference>
<name>A0A5Q6RJN7_9ACTN</name>
<reference evidence="2 3" key="1">
    <citation type="submission" date="2019-09" db="EMBL/GenBank/DDBJ databases">
        <title>Mumia zhuanghuii sp. nov. isolated from the intestinal contents of plateau pika (Ochotona curzoniae) in the Qinghai-Tibet plateau of China.</title>
        <authorList>
            <person name="Tian Z."/>
        </authorList>
    </citation>
    <scope>NUCLEOTIDE SEQUENCE [LARGE SCALE GENOMIC DNA]</scope>
    <source>
        <strain evidence="3">350</strain>
    </source>
</reference>
<comment type="caution">
    <text evidence="2">The sequence shown here is derived from an EMBL/GenBank/DDBJ whole genome shotgun (WGS) entry which is preliminary data.</text>
</comment>
<dbReference type="CDD" id="cd00531">
    <property type="entry name" value="NTF2_like"/>
    <property type="match status" value="1"/>
</dbReference>
<dbReference type="InterPro" id="IPR037401">
    <property type="entry name" value="SnoaL-like"/>
</dbReference>
<evidence type="ECO:0000259" key="1">
    <source>
        <dbReference type="Pfam" id="PF13577"/>
    </source>
</evidence>
<evidence type="ECO:0000313" key="2">
    <source>
        <dbReference type="EMBL" id="KAA1418221.1"/>
    </source>
</evidence>
<organism evidence="2 3">
    <name type="scientific">Mumia zhuanghuii</name>
    <dbReference type="NCBI Taxonomy" id="2585211"/>
    <lineage>
        <taxon>Bacteria</taxon>
        <taxon>Bacillati</taxon>
        <taxon>Actinomycetota</taxon>
        <taxon>Actinomycetes</taxon>
        <taxon>Propionibacteriales</taxon>
        <taxon>Nocardioidaceae</taxon>
        <taxon>Mumia</taxon>
    </lineage>
</organism>
<dbReference type="OrthoDB" id="1492465at2"/>
<dbReference type="InterPro" id="IPR032710">
    <property type="entry name" value="NTF2-like_dom_sf"/>
</dbReference>
<feature type="domain" description="SnoaL-like" evidence="1">
    <location>
        <begin position="5"/>
        <end position="132"/>
    </location>
</feature>
<dbReference type="Proteomes" id="UP000307768">
    <property type="component" value="Unassembled WGS sequence"/>
</dbReference>
<gene>
    <name evidence="2" type="ORF">FE697_020530</name>
</gene>